<keyword evidence="2" id="KW-1003">Cell membrane</keyword>
<dbReference type="OrthoDB" id="7051771at2"/>
<dbReference type="PANTHER" id="PTHR33406">
    <property type="entry name" value="MEMBRANE PROTEIN MJ1562-RELATED"/>
    <property type="match status" value="1"/>
</dbReference>
<dbReference type="EMBL" id="CP009288">
    <property type="protein sequence ID" value="AIQ12342.1"/>
    <property type="molecule type" value="Genomic_DNA"/>
</dbReference>
<keyword evidence="9" id="KW-1185">Reference proteome</keyword>
<feature type="transmembrane region" description="Helical" evidence="6">
    <location>
        <begin position="528"/>
        <end position="547"/>
    </location>
</feature>
<keyword evidence="3 6" id="KW-0812">Transmembrane</keyword>
<dbReference type="Pfam" id="PF03176">
    <property type="entry name" value="MMPL"/>
    <property type="match status" value="2"/>
</dbReference>
<name>A0A089HML4_PAEDU</name>
<feature type="transmembrane region" description="Helical" evidence="6">
    <location>
        <begin position="180"/>
        <end position="200"/>
    </location>
</feature>
<dbReference type="Proteomes" id="UP000029409">
    <property type="component" value="Chromosome"/>
</dbReference>
<dbReference type="PANTHER" id="PTHR33406:SF13">
    <property type="entry name" value="MEMBRANE PROTEIN YDFJ"/>
    <property type="match status" value="1"/>
</dbReference>
<dbReference type="Gene3D" id="1.20.1640.10">
    <property type="entry name" value="Multidrug efflux transporter AcrB transmembrane domain"/>
    <property type="match status" value="2"/>
</dbReference>
<feature type="transmembrane region" description="Helical" evidence="6">
    <location>
        <begin position="554"/>
        <end position="572"/>
    </location>
</feature>
<accession>A0A089HML4</accession>
<dbReference type="InterPro" id="IPR000731">
    <property type="entry name" value="SSD"/>
</dbReference>
<evidence type="ECO:0000256" key="3">
    <source>
        <dbReference type="ARBA" id="ARBA00022692"/>
    </source>
</evidence>
<reference evidence="8 9" key="1">
    <citation type="submission" date="2014-08" db="EMBL/GenBank/DDBJ databases">
        <title>Comparative genomics of the Paenibacillus odorifer group.</title>
        <authorList>
            <person name="den Bakker H.C."/>
            <person name="Tsai Y.-C."/>
            <person name="Martin N."/>
            <person name="Korlach J."/>
            <person name="Wiedmann M."/>
        </authorList>
    </citation>
    <scope>NUCLEOTIDE SEQUENCE [LARGE SCALE GENOMIC DNA]</scope>
    <source>
        <strain evidence="8 9">DSM 1735</strain>
    </source>
</reference>
<organism evidence="8 9">
    <name type="scientific">Paenibacillus durus</name>
    <name type="common">Paenibacillus azotofixans</name>
    <dbReference type="NCBI Taxonomy" id="44251"/>
    <lineage>
        <taxon>Bacteria</taxon>
        <taxon>Bacillati</taxon>
        <taxon>Bacillota</taxon>
        <taxon>Bacilli</taxon>
        <taxon>Bacillales</taxon>
        <taxon>Paenibacillaceae</taxon>
        <taxon>Paenibacillus</taxon>
    </lineage>
</organism>
<feature type="transmembrane region" description="Helical" evidence="6">
    <location>
        <begin position="670"/>
        <end position="693"/>
    </location>
</feature>
<evidence type="ECO:0000256" key="2">
    <source>
        <dbReference type="ARBA" id="ARBA00022475"/>
    </source>
</evidence>
<evidence type="ECO:0000313" key="9">
    <source>
        <dbReference type="Proteomes" id="UP000029409"/>
    </source>
</evidence>
<feature type="transmembrane region" description="Helical" evidence="6">
    <location>
        <begin position="273"/>
        <end position="300"/>
    </location>
</feature>
<dbReference type="GO" id="GO:0005886">
    <property type="term" value="C:plasma membrane"/>
    <property type="evidence" value="ECO:0007669"/>
    <property type="project" value="UniProtKB-SubCell"/>
</dbReference>
<feature type="transmembrane region" description="Helical" evidence="6">
    <location>
        <begin position="634"/>
        <end position="658"/>
    </location>
</feature>
<gene>
    <name evidence="8" type="ORF">PDUR_10765</name>
</gene>
<dbReference type="SUPFAM" id="SSF82866">
    <property type="entry name" value="Multidrug efflux transporter AcrB transmembrane domain"/>
    <property type="match status" value="2"/>
</dbReference>
<dbReference type="PROSITE" id="PS50156">
    <property type="entry name" value="SSD"/>
    <property type="match status" value="1"/>
</dbReference>
<feature type="transmembrane region" description="Helical" evidence="6">
    <location>
        <begin position="231"/>
        <end position="252"/>
    </location>
</feature>
<evidence type="ECO:0000256" key="4">
    <source>
        <dbReference type="ARBA" id="ARBA00022989"/>
    </source>
</evidence>
<dbReference type="AlphaFoldDB" id="A0A089HML4"/>
<keyword evidence="5 6" id="KW-0472">Membrane</keyword>
<keyword evidence="4 6" id="KW-1133">Transmembrane helix</keyword>
<dbReference type="InterPro" id="IPR050545">
    <property type="entry name" value="Mycobact_MmpL"/>
</dbReference>
<comment type="subcellular location">
    <subcellularLocation>
        <location evidence="1">Cell membrane</location>
        <topology evidence="1">Multi-pass membrane protein</topology>
    </subcellularLocation>
</comment>
<evidence type="ECO:0000259" key="7">
    <source>
        <dbReference type="PROSITE" id="PS50156"/>
    </source>
</evidence>
<evidence type="ECO:0000313" key="8">
    <source>
        <dbReference type="EMBL" id="AIQ12342.1"/>
    </source>
</evidence>
<dbReference type="InterPro" id="IPR004869">
    <property type="entry name" value="MMPL_dom"/>
</dbReference>
<feature type="domain" description="SSD" evidence="7">
    <location>
        <begin position="238"/>
        <end position="329"/>
    </location>
</feature>
<proteinExistence type="predicted"/>
<evidence type="ECO:0000256" key="1">
    <source>
        <dbReference type="ARBA" id="ARBA00004651"/>
    </source>
</evidence>
<feature type="transmembrane region" description="Helical" evidence="6">
    <location>
        <begin position="362"/>
        <end position="386"/>
    </location>
</feature>
<protein>
    <recommendedName>
        <fullName evidence="7">SSD domain-containing protein</fullName>
    </recommendedName>
</protein>
<sequence length="729" mass="77157">MAKYLYQLGKWAASRPFRVIAGGVTALVIAVVLGIGMGTSFSDDMSIPGTKSEQAMKILTQYFPSDETEGKTVQLLFKAPQGQTLESESVAKTIKAALGEIGKDPAVDSVAGPNVEGMMSPDRKIGSSIIIYKVKTSDVTESSKELVLENVERARDTGVQTEIGNGFESSEPGIGGTSEIIGIIAAYLILAFTFASFLAAGLPILTSVLGLGIGIMCIMIGSNFFNMSSVSLSLAVMLGLAVGIDYALFIISRYRQQLNKGFGVTESIGQANATAGSAVVFAGLTVIIALAGLSVVGIPFLTAMGLAAAVSVLIAIIIAILIVPAALGLAGKRISPARPNRLLRKRPRSGAVGKISNRWGRFVIRFPLPIAVIGVLILAIVSLPALHLNTGLPNDGTKSVKTTERRAYDLLTEWQGVGMHGPLVVVAQAADRVENPQAAIAKATERLNNLPNVAGVSPLIPSDSEQVAMITVIPKTGPADSKTKDLVNLIRDKAEGINTQDHVELMVTGSTAVDIDISAKLNQALPKFLLLIVGLAFVLLAVVFRSILVPLKAVLGYLLTITATLGFVVFVVQDGNWIHMFGIPEPGPVLNYLPILTAGILFGLAMDYEMFLVSRMREEYSHTGDASKAILEGIGNSGAVVTSAGFIMIAVFAGFIFAEDPVIKAMGISLSFGILFDAFVVRLAIVPAVMRLLGRSAWYLPKWLGRIIPNVDVEGETVMKQLESEQRAG</sequence>
<evidence type="ECO:0000256" key="6">
    <source>
        <dbReference type="SAM" id="Phobius"/>
    </source>
</evidence>
<evidence type="ECO:0000256" key="5">
    <source>
        <dbReference type="ARBA" id="ARBA00023136"/>
    </source>
</evidence>
<dbReference type="eggNOG" id="COG2409">
    <property type="taxonomic scope" value="Bacteria"/>
</dbReference>
<dbReference type="KEGG" id="pdu:PDUR_10765"/>
<feature type="transmembrane region" description="Helical" evidence="6">
    <location>
        <begin position="592"/>
        <end position="613"/>
    </location>
</feature>
<dbReference type="RefSeq" id="WP_042206201.1">
    <property type="nucleotide sequence ID" value="NZ_CP009288.1"/>
</dbReference>
<feature type="transmembrane region" description="Helical" evidence="6">
    <location>
        <begin position="207"/>
        <end position="225"/>
    </location>
</feature>
<feature type="transmembrane region" description="Helical" evidence="6">
    <location>
        <begin position="20"/>
        <end position="41"/>
    </location>
</feature>
<feature type="transmembrane region" description="Helical" evidence="6">
    <location>
        <begin position="306"/>
        <end position="331"/>
    </location>
</feature>
<dbReference type="STRING" id="44251.PDUR_10765"/>